<proteinExistence type="predicted"/>
<reference evidence="3 4" key="1">
    <citation type="submission" date="2020-07" db="EMBL/GenBank/DDBJ databases">
        <title>Genomic Encyclopedia of Type Strains, Phase IV (KMG-V): Genome sequencing to study the core and pangenomes of soil and plant-associated prokaryotes.</title>
        <authorList>
            <person name="Whitman W."/>
        </authorList>
    </citation>
    <scope>NUCLEOTIDE SEQUENCE [LARGE SCALE GENOMIC DNA]</scope>
    <source>
        <strain evidence="3 4">SAS40</strain>
    </source>
</reference>
<organism evidence="3 4">
    <name type="scientific">Pigmentiphaga litoralis</name>
    <dbReference type="NCBI Taxonomy" id="516702"/>
    <lineage>
        <taxon>Bacteria</taxon>
        <taxon>Pseudomonadati</taxon>
        <taxon>Pseudomonadota</taxon>
        <taxon>Betaproteobacteria</taxon>
        <taxon>Burkholderiales</taxon>
        <taxon>Alcaligenaceae</taxon>
        <taxon>Pigmentiphaga</taxon>
    </lineage>
</organism>
<evidence type="ECO:0000256" key="1">
    <source>
        <dbReference type="SAM" id="Coils"/>
    </source>
</evidence>
<dbReference type="AlphaFoldDB" id="A0A7Y9IWJ3"/>
<dbReference type="Pfam" id="PF11254">
    <property type="entry name" value="DUF3053"/>
    <property type="match status" value="1"/>
</dbReference>
<keyword evidence="2" id="KW-0732">Signal</keyword>
<keyword evidence="1" id="KW-0175">Coiled coil</keyword>
<dbReference type="PROSITE" id="PS51257">
    <property type="entry name" value="PROKAR_LIPOPROTEIN"/>
    <property type="match status" value="1"/>
</dbReference>
<feature type="coiled-coil region" evidence="1">
    <location>
        <begin position="100"/>
        <end position="134"/>
    </location>
</feature>
<dbReference type="Proteomes" id="UP000542125">
    <property type="component" value="Unassembled WGS sequence"/>
</dbReference>
<evidence type="ECO:0000256" key="2">
    <source>
        <dbReference type="SAM" id="SignalP"/>
    </source>
</evidence>
<accession>A0A7Y9IWJ3</accession>
<dbReference type="EMBL" id="JACBYR010000001">
    <property type="protein sequence ID" value="NYE84382.1"/>
    <property type="molecule type" value="Genomic_DNA"/>
</dbReference>
<comment type="caution">
    <text evidence="3">The sequence shown here is derived from an EMBL/GenBank/DDBJ whole genome shotgun (WGS) entry which is preliminary data.</text>
</comment>
<evidence type="ECO:0000313" key="4">
    <source>
        <dbReference type="Proteomes" id="UP000542125"/>
    </source>
</evidence>
<sequence length="234" mass="25541">MFQVWVRAALASAIVLLVMAACGGKEPSQRQAFIAFLQTRVLDVTGTRVPELTPEEKAKFGPYANDYAIITQFHAGMNANVTRPNNELAKISALRTVGEIVEQRKQIADAKAQMAKLSAALDAEQRKADAVHEKLKHPEDVKPVFDAAYAKLVTVPAEAYRAVFPAIDKMFGSSLKVSDYVQTHRNLIDVDGTTLRVADPATKKELGALLDQLTADSEKVNAAQRAMQEVVHGE</sequence>
<dbReference type="InterPro" id="IPR021413">
    <property type="entry name" value="DUF3053"/>
</dbReference>
<evidence type="ECO:0008006" key="5">
    <source>
        <dbReference type="Google" id="ProtNLM"/>
    </source>
</evidence>
<evidence type="ECO:0000313" key="3">
    <source>
        <dbReference type="EMBL" id="NYE84382.1"/>
    </source>
</evidence>
<feature type="chain" id="PRO_5030771794" description="DUF3053 domain-containing protein" evidence="2">
    <location>
        <begin position="21"/>
        <end position="234"/>
    </location>
</feature>
<dbReference type="RefSeq" id="WP_179588069.1">
    <property type="nucleotide sequence ID" value="NZ_JACBYR010000001.1"/>
</dbReference>
<gene>
    <name evidence="3" type="ORF">FHW18_003653</name>
</gene>
<feature type="signal peptide" evidence="2">
    <location>
        <begin position="1"/>
        <end position="20"/>
    </location>
</feature>
<name>A0A7Y9IWJ3_9BURK</name>
<keyword evidence="4" id="KW-1185">Reference proteome</keyword>
<protein>
    <recommendedName>
        <fullName evidence="5">DUF3053 domain-containing protein</fullName>
    </recommendedName>
</protein>